<evidence type="ECO:0000256" key="1">
    <source>
        <dbReference type="ARBA" id="ARBA00022741"/>
    </source>
</evidence>
<gene>
    <name evidence="5" type="ORF">GTK09_18915</name>
</gene>
<evidence type="ECO:0000313" key="5">
    <source>
        <dbReference type="EMBL" id="NDW06496.1"/>
    </source>
</evidence>
<keyword evidence="6" id="KW-1185">Reference proteome</keyword>
<dbReference type="RefSeq" id="WP_163464990.1">
    <property type="nucleotide sequence ID" value="NZ_JAAAMG010000017.1"/>
</dbReference>
<feature type="region of interest" description="Disordered" evidence="3">
    <location>
        <begin position="390"/>
        <end position="412"/>
    </location>
</feature>
<dbReference type="CDD" id="cd17933">
    <property type="entry name" value="DEXSc_RecD-like"/>
    <property type="match status" value="1"/>
</dbReference>
<keyword evidence="1" id="KW-0547">Nucleotide-binding</keyword>
<accession>A0A6N9T8X0</accession>
<dbReference type="GO" id="GO:0003678">
    <property type="term" value="F:DNA helicase activity"/>
    <property type="evidence" value="ECO:0007669"/>
    <property type="project" value="UniProtKB-ARBA"/>
</dbReference>
<dbReference type="AlphaFoldDB" id="A0A6N9T8X0"/>
<dbReference type="PANTHER" id="PTHR43788">
    <property type="entry name" value="DNA2/NAM7 HELICASE FAMILY MEMBER"/>
    <property type="match status" value="1"/>
</dbReference>
<dbReference type="EMBL" id="JAAAMG010000017">
    <property type="protein sequence ID" value="NDW06496.1"/>
    <property type="molecule type" value="Genomic_DNA"/>
</dbReference>
<name>A0A6N9T8X0_9HYPH</name>
<dbReference type="Pfam" id="PF03432">
    <property type="entry name" value="Relaxase"/>
    <property type="match status" value="1"/>
</dbReference>
<dbReference type="PANTHER" id="PTHR43788:SF6">
    <property type="entry name" value="DNA HELICASE B"/>
    <property type="match status" value="1"/>
</dbReference>
<dbReference type="Pfam" id="PF13604">
    <property type="entry name" value="AAA_30"/>
    <property type="match status" value="1"/>
</dbReference>
<evidence type="ECO:0000256" key="2">
    <source>
        <dbReference type="ARBA" id="ARBA00022840"/>
    </source>
</evidence>
<dbReference type="Proteomes" id="UP000469011">
    <property type="component" value="Unassembled WGS sequence"/>
</dbReference>
<feature type="compositionally biased region" description="Basic and acidic residues" evidence="3">
    <location>
        <begin position="390"/>
        <end position="400"/>
    </location>
</feature>
<dbReference type="SUPFAM" id="SSF52540">
    <property type="entry name" value="P-loop containing nucleoside triphosphate hydrolases"/>
    <property type="match status" value="2"/>
</dbReference>
<dbReference type="Gene3D" id="2.30.30.940">
    <property type="match status" value="1"/>
</dbReference>
<organism evidence="5 6">
    <name type="scientific">Jiella pacifica</name>
    <dbReference type="NCBI Taxonomy" id="2696469"/>
    <lineage>
        <taxon>Bacteria</taxon>
        <taxon>Pseudomonadati</taxon>
        <taxon>Pseudomonadota</taxon>
        <taxon>Alphaproteobacteria</taxon>
        <taxon>Hyphomicrobiales</taxon>
        <taxon>Aurantimonadaceae</taxon>
        <taxon>Jiella</taxon>
    </lineage>
</organism>
<dbReference type="GO" id="GO:0005524">
    <property type="term" value="F:ATP binding"/>
    <property type="evidence" value="ECO:0007669"/>
    <property type="project" value="UniProtKB-KW"/>
</dbReference>
<dbReference type="CDD" id="cd18809">
    <property type="entry name" value="SF1_C_RecD"/>
    <property type="match status" value="1"/>
</dbReference>
<dbReference type="InterPro" id="IPR027417">
    <property type="entry name" value="P-loop_NTPase"/>
</dbReference>
<evidence type="ECO:0000313" key="6">
    <source>
        <dbReference type="Proteomes" id="UP000469011"/>
    </source>
</evidence>
<keyword evidence="2" id="KW-0067">ATP-binding</keyword>
<sequence length="924" mass="103350">MILKGNQRANGHDLALHLLNVDDNEHAVVHELRGFLADDLIGAFKEAEAISLGTKCQQYLFSLSLSPPRSANVPVEDFEKAIADIERRLGLSGQPRAIVFHEKKGRRHAHCVWSRIDIGKMRAINLPHYKLRLMDISRTLYQEHGWEMPPGFRNADDRAPSSFTHAEAGQASRVQRDPAALKTLFKTCWEGSDSRVAFAAALREQGFCLARGDRRGFVAVDADGEVYSLSRWCGVKPKELRARFGEPDDLPTVEEAHAFFAGEGQARDPHNAKPRAAHSETFSHRLIDLVRRQRAERSVLEKQQEQRRLAEIKVRQAALPKGLRATWARLTGQDKRILKKLERDAAASAERDRRETQTLIDRHLAERRALERDFDTPSFRQELERAFRDRESKDGKRIYRPDPAQPLYLPPDDAPYTKAQIKAKPERILDVLSDRKARFTRAEIITRLSDFIDDPLTLQTATDTVFRSDKLVWLLDSAPQTFSTNDFENAQTKLTTTAREMANAGGFGVGAHHVENAIEKENVRLGRRSGARLSDEQVAAIRHVLKPNQLSAVVGLAGAGKSTLLSVARQAWEEQGYRVHGAALAGKAADSLQSASGISARTLASLEASWKAGYEPVGHRDIVVIDEAGMVGTRQMQRVAKALHERGCKLVLVGDPDQLQPIEAGTPFKEIVEATGATRLTEIRRQEVDWQRDASRAFAARDIGTAMQAYADHNAVQRENGRDEAIAALVEDYLEDRRANGGAVSRLALAHRRKDVHVLNQAIKMGLREREGVRIESLFDTIHGPRAFAEGDRLLFTRNDGALNVRNGMLGTVQKLDDDELTVCLDPNEKGEARRVSFSPSHFPFFDHGFAVSIHRSQGCTVDRSFVLSSRTLDTHLAYVAMTRHRKAATFYTAPEIERSSMMLTLDQKKPGASKTYAAPRIRM</sequence>
<dbReference type="InterPro" id="IPR005094">
    <property type="entry name" value="Endonuclease_MobA/VirD2"/>
</dbReference>
<dbReference type="Gene3D" id="3.40.50.300">
    <property type="entry name" value="P-loop containing nucleotide triphosphate hydrolases"/>
    <property type="match status" value="2"/>
</dbReference>
<protein>
    <submittedName>
        <fullName evidence="5">AAA family ATPase</fullName>
    </submittedName>
</protein>
<dbReference type="InterPro" id="IPR050534">
    <property type="entry name" value="Coronavir_polyprotein_1ab"/>
</dbReference>
<evidence type="ECO:0000259" key="4">
    <source>
        <dbReference type="Pfam" id="PF03432"/>
    </source>
</evidence>
<comment type="caution">
    <text evidence="5">The sequence shown here is derived from an EMBL/GenBank/DDBJ whole genome shotgun (WGS) entry which is preliminary data.</text>
</comment>
<proteinExistence type="predicted"/>
<reference evidence="5 6" key="1">
    <citation type="submission" date="2020-01" db="EMBL/GenBank/DDBJ databases">
        <title>Jiella pacifica sp. nov.</title>
        <authorList>
            <person name="Xue Z."/>
            <person name="Zhu S."/>
            <person name="Chen J."/>
            <person name="Yang J."/>
        </authorList>
    </citation>
    <scope>NUCLEOTIDE SEQUENCE [LARGE SCALE GENOMIC DNA]</scope>
    <source>
        <strain evidence="5 6">40Bstr34</strain>
    </source>
</reference>
<feature type="domain" description="MobA/VirD2-like nuclease" evidence="4">
    <location>
        <begin position="26"/>
        <end position="146"/>
    </location>
</feature>
<evidence type="ECO:0000256" key="3">
    <source>
        <dbReference type="SAM" id="MobiDB-lite"/>
    </source>
</evidence>